<evidence type="ECO:0000313" key="1">
    <source>
        <dbReference type="EMBL" id="JAP27196.1"/>
    </source>
</evidence>
<organism evidence="1">
    <name type="scientific">Solanum chacoense</name>
    <name type="common">Chaco potato</name>
    <dbReference type="NCBI Taxonomy" id="4108"/>
    <lineage>
        <taxon>Eukaryota</taxon>
        <taxon>Viridiplantae</taxon>
        <taxon>Streptophyta</taxon>
        <taxon>Embryophyta</taxon>
        <taxon>Tracheophyta</taxon>
        <taxon>Spermatophyta</taxon>
        <taxon>Magnoliopsida</taxon>
        <taxon>eudicotyledons</taxon>
        <taxon>Gunneridae</taxon>
        <taxon>Pentapetalae</taxon>
        <taxon>asterids</taxon>
        <taxon>lamiids</taxon>
        <taxon>Solanales</taxon>
        <taxon>Solanaceae</taxon>
        <taxon>Solanoideae</taxon>
        <taxon>Solaneae</taxon>
        <taxon>Solanum</taxon>
    </lineage>
</organism>
<dbReference type="EMBL" id="GEDG01011424">
    <property type="protein sequence ID" value="JAP27196.1"/>
    <property type="molecule type" value="Transcribed_RNA"/>
</dbReference>
<name>A0A0V0I3H9_SOLCH</name>
<dbReference type="AlphaFoldDB" id="A0A0V0I3H9"/>
<accession>A0A0V0I3H9</accession>
<sequence length="64" mass="7337">MVQNYCSCIDSCLSSDKTILVYFSCLMLLEHCLNDCMITLYVIQLESSFLLTTIYKSLPQQLVC</sequence>
<proteinExistence type="predicted"/>
<reference evidence="1" key="1">
    <citation type="submission" date="2015-12" db="EMBL/GenBank/DDBJ databases">
        <title>Gene expression during late stages of embryo sac development: a critical building block for successful pollen-pistil interactions.</title>
        <authorList>
            <person name="Liu Y."/>
            <person name="Joly V."/>
            <person name="Sabar M."/>
            <person name="Matton D.P."/>
        </authorList>
    </citation>
    <scope>NUCLEOTIDE SEQUENCE</scope>
</reference>
<protein>
    <submittedName>
        <fullName evidence="1">Putative ovule protein</fullName>
    </submittedName>
</protein>